<dbReference type="AlphaFoldDB" id="A0A1W1UKP8"/>
<organism evidence="1 2">
    <name type="scientific">Deinococcus hopiensis KR-140</name>
    <dbReference type="NCBI Taxonomy" id="695939"/>
    <lineage>
        <taxon>Bacteria</taxon>
        <taxon>Thermotogati</taxon>
        <taxon>Deinococcota</taxon>
        <taxon>Deinococci</taxon>
        <taxon>Deinococcales</taxon>
        <taxon>Deinococcaceae</taxon>
        <taxon>Deinococcus</taxon>
    </lineage>
</organism>
<dbReference type="RefSeq" id="WP_084046015.1">
    <property type="nucleotide sequence ID" value="NZ_FWWU01000005.1"/>
</dbReference>
<evidence type="ECO:0008006" key="3">
    <source>
        <dbReference type="Google" id="ProtNLM"/>
    </source>
</evidence>
<name>A0A1W1UKP8_9DEIO</name>
<dbReference type="OrthoDB" id="359078at2"/>
<dbReference type="Gene3D" id="3.40.50.300">
    <property type="entry name" value="P-loop containing nucleotide triphosphate hydrolases"/>
    <property type="match status" value="1"/>
</dbReference>
<sequence length="185" mass="20749">MLFVISGASGSGKSTILPLLREAHPSVQWHDFDERWQGGGKVERQQLLEQWVQTALQAEGDFGLLGQCPLGEVLAAPSTSCLAGIRHLLLDVADVERIRRLRGRGDGLASQDMLNWAAWMRAHEAYPDWRPDVLMEDSWDLMCWGRWHERPGVPWPGATFDVTELTPDRTAQRVLTWATNPAAPI</sequence>
<dbReference type="SUPFAM" id="SSF52540">
    <property type="entry name" value="P-loop containing nucleoside triphosphate hydrolases"/>
    <property type="match status" value="1"/>
</dbReference>
<dbReference type="EMBL" id="FWWU01000005">
    <property type="protein sequence ID" value="SMB81698.1"/>
    <property type="molecule type" value="Genomic_DNA"/>
</dbReference>
<evidence type="ECO:0000313" key="2">
    <source>
        <dbReference type="Proteomes" id="UP000192582"/>
    </source>
</evidence>
<protein>
    <recommendedName>
        <fullName evidence="3">Adenylate kinase</fullName>
    </recommendedName>
</protein>
<proteinExistence type="predicted"/>
<evidence type="ECO:0000313" key="1">
    <source>
        <dbReference type="EMBL" id="SMB81698.1"/>
    </source>
</evidence>
<keyword evidence="2" id="KW-1185">Reference proteome</keyword>
<dbReference type="InterPro" id="IPR027417">
    <property type="entry name" value="P-loop_NTPase"/>
</dbReference>
<gene>
    <name evidence="1" type="ORF">SAMN00790413_04685</name>
</gene>
<accession>A0A1W1UKP8</accession>
<reference evidence="1 2" key="1">
    <citation type="submission" date="2017-04" db="EMBL/GenBank/DDBJ databases">
        <authorList>
            <person name="Afonso C.L."/>
            <person name="Miller P.J."/>
            <person name="Scott M.A."/>
            <person name="Spackman E."/>
            <person name="Goraichik I."/>
            <person name="Dimitrov K.M."/>
            <person name="Suarez D.L."/>
            <person name="Swayne D.E."/>
        </authorList>
    </citation>
    <scope>NUCLEOTIDE SEQUENCE [LARGE SCALE GENOMIC DNA]</scope>
    <source>
        <strain evidence="1 2">KR-140</strain>
    </source>
</reference>
<dbReference type="Proteomes" id="UP000192582">
    <property type="component" value="Unassembled WGS sequence"/>
</dbReference>